<dbReference type="InterPro" id="IPR012907">
    <property type="entry name" value="Peptidase_S11_C"/>
</dbReference>
<evidence type="ECO:0000256" key="1">
    <source>
        <dbReference type="ARBA" id="ARBA00003217"/>
    </source>
</evidence>
<keyword evidence="11" id="KW-0961">Cell wall biogenesis/degradation</keyword>
<evidence type="ECO:0000256" key="5">
    <source>
        <dbReference type="ARBA" id="ARBA00022645"/>
    </source>
</evidence>
<dbReference type="Proteomes" id="UP001500518">
    <property type="component" value="Unassembled WGS sequence"/>
</dbReference>
<feature type="chain" id="PRO_5045793732" description="serine-type D-Ala-D-Ala carboxypeptidase" evidence="14">
    <location>
        <begin position="21"/>
        <end position="386"/>
    </location>
</feature>
<evidence type="ECO:0000256" key="3">
    <source>
        <dbReference type="ARBA" id="ARBA00007164"/>
    </source>
</evidence>
<evidence type="ECO:0000313" key="17">
    <source>
        <dbReference type="Proteomes" id="UP001500518"/>
    </source>
</evidence>
<dbReference type="PANTHER" id="PTHR21581:SF6">
    <property type="entry name" value="TRAFFICKING PROTEIN PARTICLE COMPLEX SUBUNIT 12"/>
    <property type="match status" value="1"/>
</dbReference>
<dbReference type="InterPro" id="IPR018044">
    <property type="entry name" value="Peptidase_S11"/>
</dbReference>
<dbReference type="Gene3D" id="3.40.710.10">
    <property type="entry name" value="DD-peptidase/beta-lactamase superfamily"/>
    <property type="match status" value="1"/>
</dbReference>
<dbReference type="PRINTS" id="PR00725">
    <property type="entry name" value="DADACBPTASE1"/>
</dbReference>
<evidence type="ECO:0000259" key="15">
    <source>
        <dbReference type="SMART" id="SM00936"/>
    </source>
</evidence>
<evidence type="ECO:0000313" key="16">
    <source>
        <dbReference type="EMBL" id="GAA5058311.1"/>
    </source>
</evidence>
<evidence type="ECO:0000256" key="8">
    <source>
        <dbReference type="ARBA" id="ARBA00022801"/>
    </source>
</evidence>
<keyword evidence="8" id="KW-0378">Hydrolase</keyword>
<dbReference type="SMART" id="SM00936">
    <property type="entry name" value="PBP5_C"/>
    <property type="match status" value="1"/>
</dbReference>
<comment type="catalytic activity">
    <reaction evidence="12">
        <text>Preferential cleavage: (Ac)2-L-Lys-D-Ala-|-D-Ala. Also transpeptidation of peptidyl-alanyl moieties that are N-acyl substituents of D-alanine.</text>
        <dbReference type="EC" id="3.4.16.4"/>
    </reaction>
</comment>
<organism evidence="16 17">
    <name type="scientific">Erythrobacter westpacificensis</name>
    <dbReference type="NCBI Taxonomy" id="1055231"/>
    <lineage>
        <taxon>Bacteria</taxon>
        <taxon>Pseudomonadati</taxon>
        <taxon>Pseudomonadota</taxon>
        <taxon>Alphaproteobacteria</taxon>
        <taxon>Sphingomonadales</taxon>
        <taxon>Erythrobacteraceae</taxon>
        <taxon>Erythrobacter/Porphyrobacter group</taxon>
        <taxon>Erythrobacter</taxon>
    </lineage>
</organism>
<gene>
    <name evidence="16" type="ORF">GCM10023208_24670</name>
</gene>
<dbReference type="InterPro" id="IPR001967">
    <property type="entry name" value="Peptidase_S11_N"/>
</dbReference>
<keyword evidence="5 16" id="KW-0121">Carboxypeptidase</keyword>
<dbReference type="InterPro" id="IPR012338">
    <property type="entry name" value="Beta-lactam/transpept-like"/>
</dbReference>
<dbReference type="Gene3D" id="2.60.410.10">
    <property type="entry name" value="D-Ala-D-Ala carboxypeptidase, C-terminal domain"/>
    <property type="match status" value="1"/>
</dbReference>
<keyword evidence="9" id="KW-0133">Cell shape</keyword>
<accession>A0ABP9KGI5</accession>
<reference evidence="17" key="1">
    <citation type="journal article" date="2019" name="Int. J. Syst. Evol. Microbiol.">
        <title>The Global Catalogue of Microorganisms (GCM) 10K type strain sequencing project: providing services to taxonomists for standard genome sequencing and annotation.</title>
        <authorList>
            <consortium name="The Broad Institute Genomics Platform"/>
            <consortium name="The Broad Institute Genome Sequencing Center for Infectious Disease"/>
            <person name="Wu L."/>
            <person name="Ma J."/>
        </authorList>
    </citation>
    <scope>NUCLEOTIDE SEQUENCE [LARGE SCALE GENOMIC DNA]</scope>
    <source>
        <strain evidence="17">JCM 18014</strain>
    </source>
</reference>
<feature type="signal peptide" evidence="14">
    <location>
        <begin position="1"/>
        <end position="20"/>
    </location>
</feature>
<keyword evidence="7 14" id="KW-0732">Signal</keyword>
<comment type="similarity">
    <text evidence="3 13">Belongs to the peptidase S11 family.</text>
</comment>
<keyword evidence="17" id="KW-1185">Reference proteome</keyword>
<comment type="pathway">
    <text evidence="2">Cell wall biogenesis; peptidoglycan biosynthesis.</text>
</comment>
<dbReference type="SUPFAM" id="SSF56601">
    <property type="entry name" value="beta-lactamase/transpeptidase-like"/>
    <property type="match status" value="1"/>
</dbReference>
<dbReference type="InterPro" id="IPR037167">
    <property type="entry name" value="Peptidase_S11_C_sf"/>
</dbReference>
<feature type="domain" description="Peptidase S11 D-Ala-D-Ala carboxypeptidase A C-terminal" evidence="15">
    <location>
        <begin position="279"/>
        <end position="370"/>
    </location>
</feature>
<comment type="function">
    <text evidence="1">Removes C-terminal D-alanyl residues from sugar-peptide cell wall precursors.</text>
</comment>
<dbReference type="EMBL" id="BAABHV010000017">
    <property type="protein sequence ID" value="GAA5058311.1"/>
    <property type="molecule type" value="Genomic_DNA"/>
</dbReference>
<evidence type="ECO:0000256" key="4">
    <source>
        <dbReference type="ARBA" id="ARBA00012448"/>
    </source>
</evidence>
<sequence>MKALALASAAFCLAATPALPASSQAPVPAPVPEDIPVGLLVDLSTGQTLFSREETRRFVPASVTKVMTAYTAFKLIDEGELRPDMRFEYPEELEDAWYNEGSNMFLRAGEQPTIGQLLLGITTVSGNDASVAMAVAATGSLENWVALMNANAAELGMRDTHFGSANGYPDGGQTYTSARDLAKLGRAIVEQYPGLYDRYFGHRSLRWRDIAQVNHDPVTGRVDGADGMKTGYTREAGFTFLGSAERNGRRLVMVLAGAPDGRTRDETARALLEWGFDAFEQELIMPARVGVGRALVQDGAESSVVLRTPKPVIAALPQGADTSRWEMEIEYRGPIQAPVIAGDRIAQLRLTLGGETMLEVPLEAAETVPQANAFQRVANALKKWLA</sequence>
<evidence type="ECO:0000256" key="14">
    <source>
        <dbReference type="SAM" id="SignalP"/>
    </source>
</evidence>
<dbReference type="GO" id="GO:0004180">
    <property type="term" value="F:carboxypeptidase activity"/>
    <property type="evidence" value="ECO:0007669"/>
    <property type="project" value="UniProtKB-KW"/>
</dbReference>
<protein>
    <recommendedName>
        <fullName evidence="4">serine-type D-Ala-D-Ala carboxypeptidase</fullName>
        <ecNumber evidence="4">3.4.16.4</ecNumber>
    </recommendedName>
</protein>
<evidence type="ECO:0000256" key="9">
    <source>
        <dbReference type="ARBA" id="ARBA00022960"/>
    </source>
</evidence>
<dbReference type="PANTHER" id="PTHR21581">
    <property type="entry name" value="D-ALANYL-D-ALANINE CARBOXYPEPTIDASE"/>
    <property type="match status" value="1"/>
</dbReference>
<evidence type="ECO:0000256" key="6">
    <source>
        <dbReference type="ARBA" id="ARBA00022670"/>
    </source>
</evidence>
<evidence type="ECO:0000256" key="12">
    <source>
        <dbReference type="ARBA" id="ARBA00034000"/>
    </source>
</evidence>
<dbReference type="Pfam" id="PF00768">
    <property type="entry name" value="Peptidase_S11"/>
    <property type="match status" value="1"/>
</dbReference>
<dbReference type="InterPro" id="IPR015956">
    <property type="entry name" value="Peniciliin-bd_prot_C_sf"/>
</dbReference>
<proteinExistence type="inferred from homology"/>
<dbReference type="Pfam" id="PF07943">
    <property type="entry name" value="PBP5_C"/>
    <property type="match status" value="1"/>
</dbReference>
<evidence type="ECO:0000256" key="2">
    <source>
        <dbReference type="ARBA" id="ARBA00004752"/>
    </source>
</evidence>
<dbReference type="SUPFAM" id="SSF69189">
    <property type="entry name" value="Penicillin-binding protein associated domain"/>
    <property type="match status" value="1"/>
</dbReference>
<evidence type="ECO:0000256" key="11">
    <source>
        <dbReference type="ARBA" id="ARBA00023316"/>
    </source>
</evidence>
<evidence type="ECO:0000256" key="13">
    <source>
        <dbReference type="RuleBase" id="RU004016"/>
    </source>
</evidence>
<name>A0ABP9KGI5_9SPHN</name>
<comment type="caution">
    <text evidence="16">The sequence shown here is derived from an EMBL/GenBank/DDBJ whole genome shotgun (WGS) entry which is preliminary data.</text>
</comment>
<evidence type="ECO:0000256" key="10">
    <source>
        <dbReference type="ARBA" id="ARBA00022984"/>
    </source>
</evidence>
<keyword evidence="6" id="KW-0645">Protease</keyword>
<dbReference type="EC" id="3.4.16.4" evidence="4"/>
<keyword evidence="10" id="KW-0573">Peptidoglycan synthesis</keyword>
<evidence type="ECO:0000256" key="7">
    <source>
        <dbReference type="ARBA" id="ARBA00022729"/>
    </source>
</evidence>